<dbReference type="SUPFAM" id="SSF52540">
    <property type="entry name" value="P-loop containing nucleoside triphosphate hydrolases"/>
    <property type="match status" value="3"/>
</dbReference>
<organism evidence="5 6">
    <name type="scientific">Candidatus Barnesiella excrementipullorum</name>
    <dbReference type="NCBI Taxonomy" id="2838479"/>
    <lineage>
        <taxon>Bacteria</taxon>
        <taxon>Pseudomonadati</taxon>
        <taxon>Bacteroidota</taxon>
        <taxon>Bacteroidia</taxon>
        <taxon>Bacteroidales</taxon>
        <taxon>Barnesiellaceae</taxon>
        <taxon>Barnesiella</taxon>
    </lineage>
</organism>
<dbReference type="InterPro" id="IPR027417">
    <property type="entry name" value="P-loop_NTPase"/>
</dbReference>
<evidence type="ECO:0000313" key="5">
    <source>
        <dbReference type="EMBL" id="HIX44634.1"/>
    </source>
</evidence>
<sequence length="1145" mass="129163">MEPQEFNNEWNSACGSNIPSFRVETACIACSPYSVMGDVRQLRRMYRPEEGPYVHVTFYLHNMYYKAADWEADFMVQLVGSTVAEERVYVEVSSEEPTAKVRATFKCGEKDTIDKGEWIVRLFQCKRDGKTLEDEQLFTVIDLPPHYTQCFEFFSFDLYRGEVTDDDVVNAKSQYCFDSHDLDAVTMLYIAKNKLDREWTPEFVFMLFDEAGRIVTQQMENVPLIPLDKDSKCIYFRHTLLGTAKGFLSPGFYTLKIMFLEDVILSVSFEVGKEDRFGLYGKDAVQPHKSAGTPKMVKSDAVAAPMEQLDAMIGLSSVKKKLHEFIDLARLNYKRRTAGLPTQSLPLHAVFIGNPGTGKTTVANLIGKIFKDAGLLSKGHVVFEERSTLIGQFYSSESEKTLNALNRAEGGILFIDEAYSLYKADDPKDPGLNVLETLMTALADEDRRDWMLILAGYPREMKAMLEANPGLNSRLPESNRYYFDDYNVEELMQIADLYCRKYQYSFTEEARKALYSVVRRAYSIKDETFGNGRYIENLLTNEVLPALSARVCAKPSPTVEELSTIVYEDIPSAGCGDYNKSLQKLQKMVGLDELKKNIESHLNFVKLIALRREAGLHTEQPPLHMVFTGNPGTGKTTVADFMGEIYYSLGLLSRGNVIRVERTDMVGAHIGETEKKMKRILKQAQGNVLFIDEAYNLFIGGENAKNDFGLRAIEAFLSVLSREEVDMLVILAGYPKEMEDMLASNPGLRSRFPYIFHFEDYSVDELLQIADLVVQRGGYRFTPGAREKLRALVEKECRKKSAHFGNGRFISRLISTRIIPAMSNRIAALPAGELVDAEVLQTILPEDVPITEEEAVAIRNNSFDEEEIKKALQELDDMVGLEKVKVAIHNFVEVARYRNKQGCVADDVPMKWSFVGNTGTGKSTVAGIMGRLLHAMHMLEKGQMVELKAEEIYNVPDYKVDEILRSAMERSRQGLLFVDGDAPQFKNPQSHFDSEKLRIKLTSFTAELPGSYALIIAEHETIRQPLVAGLSRRGVVEIDNTLVFEDYSAGELYEILTKMLGTGYALSVSDEAAVVLKTYISDICRYRDMGYANARTMKIIARTIADIAQLRESRSEEGATRGIVMADDVRSFVWDGSFAPRKVGF</sequence>
<feature type="domain" description="AAA+ ATPase" evidence="4">
    <location>
        <begin position="345"/>
        <end position="471"/>
    </location>
</feature>
<keyword evidence="2" id="KW-0547">Nucleotide-binding</keyword>
<dbReference type="Pfam" id="PF17866">
    <property type="entry name" value="AAA_lid_6"/>
    <property type="match status" value="2"/>
</dbReference>
<dbReference type="EMBL" id="DXFB01000006">
    <property type="protein sequence ID" value="HIX44634.1"/>
    <property type="molecule type" value="Genomic_DNA"/>
</dbReference>
<name>A0A9D2APQ9_9BACT</name>
<dbReference type="InterPro" id="IPR003593">
    <property type="entry name" value="AAA+_ATPase"/>
</dbReference>
<dbReference type="GO" id="GO:0005524">
    <property type="term" value="F:ATP binding"/>
    <property type="evidence" value="ECO:0007669"/>
    <property type="project" value="UniProtKB-KW"/>
</dbReference>
<evidence type="ECO:0000256" key="3">
    <source>
        <dbReference type="ARBA" id="ARBA00022840"/>
    </source>
</evidence>
<dbReference type="PANTHER" id="PTHR43392">
    <property type="entry name" value="AAA-TYPE ATPASE FAMILY PROTEIN / ANKYRIN REPEAT FAMILY PROTEIN"/>
    <property type="match status" value="1"/>
</dbReference>
<accession>A0A9D2APQ9</accession>
<reference evidence="5" key="1">
    <citation type="journal article" date="2021" name="PeerJ">
        <title>Extensive microbial diversity within the chicken gut microbiome revealed by metagenomics and culture.</title>
        <authorList>
            <person name="Gilroy R."/>
            <person name="Ravi A."/>
            <person name="Getino M."/>
            <person name="Pursley I."/>
            <person name="Horton D.L."/>
            <person name="Alikhan N.F."/>
            <person name="Baker D."/>
            <person name="Gharbi K."/>
            <person name="Hall N."/>
            <person name="Watson M."/>
            <person name="Adriaenssens E.M."/>
            <person name="Foster-Nyarko E."/>
            <person name="Jarju S."/>
            <person name="Secka A."/>
            <person name="Antonio M."/>
            <person name="Oren A."/>
            <person name="Chaudhuri R.R."/>
            <person name="La Ragione R."/>
            <person name="Hildebrand F."/>
            <person name="Pallen M.J."/>
        </authorList>
    </citation>
    <scope>NUCLEOTIDE SEQUENCE</scope>
    <source>
        <strain evidence="5">ChiHjej12B11-16260</strain>
    </source>
</reference>
<dbReference type="FunFam" id="3.40.50.300:FF:000216">
    <property type="entry name" value="Type VII secretion ATPase EccA"/>
    <property type="match status" value="2"/>
</dbReference>
<keyword evidence="3" id="KW-0067">ATP-binding</keyword>
<feature type="domain" description="AAA+ ATPase" evidence="4">
    <location>
        <begin position="621"/>
        <end position="762"/>
    </location>
</feature>
<dbReference type="InterPro" id="IPR041627">
    <property type="entry name" value="AAA_lid_6"/>
</dbReference>
<dbReference type="AlphaFoldDB" id="A0A9D2APQ9"/>
<evidence type="ECO:0000313" key="6">
    <source>
        <dbReference type="Proteomes" id="UP000824246"/>
    </source>
</evidence>
<dbReference type="InterPro" id="IPR050773">
    <property type="entry name" value="CbxX/CfxQ_RuBisCO_ESX"/>
</dbReference>
<proteinExistence type="inferred from homology"/>
<gene>
    <name evidence="5" type="ORF">H9982_00260</name>
</gene>
<evidence type="ECO:0000256" key="1">
    <source>
        <dbReference type="ARBA" id="ARBA00010378"/>
    </source>
</evidence>
<comment type="caution">
    <text evidence="5">The sequence shown here is derived from an EMBL/GenBank/DDBJ whole genome shotgun (WGS) entry which is preliminary data.</text>
</comment>
<comment type="similarity">
    <text evidence="1">Belongs to the CbxX/CfxQ family.</text>
</comment>
<evidence type="ECO:0000259" key="4">
    <source>
        <dbReference type="SMART" id="SM00382"/>
    </source>
</evidence>
<dbReference type="SMART" id="SM00382">
    <property type="entry name" value="AAA"/>
    <property type="match status" value="3"/>
</dbReference>
<dbReference type="PANTHER" id="PTHR43392:SF2">
    <property type="entry name" value="AAA-TYPE ATPASE FAMILY PROTEIN _ ANKYRIN REPEAT FAMILY PROTEIN"/>
    <property type="match status" value="1"/>
</dbReference>
<dbReference type="CDD" id="cd00009">
    <property type="entry name" value="AAA"/>
    <property type="match status" value="2"/>
</dbReference>
<protein>
    <submittedName>
        <fullName evidence="5">AAA family ATPase</fullName>
    </submittedName>
</protein>
<dbReference type="PRINTS" id="PR00819">
    <property type="entry name" value="CBXCFQXSUPER"/>
</dbReference>
<dbReference type="InterPro" id="IPR000641">
    <property type="entry name" value="CbxX/CfxQ"/>
</dbReference>
<feature type="domain" description="AAA+ ATPase" evidence="4">
    <location>
        <begin position="908"/>
        <end position="1042"/>
    </location>
</feature>
<evidence type="ECO:0000256" key="2">
    <source>
        <dbReference type="ARBA" id="ARBA00022741"/>
    </source>
</evidence>
<dbReference type="Proteomes" id="UP000824246">
    <property type="component" value="Unassembled WGS sequence"/>
</dbReference>
<reference evidence="5" key="2">
    <citation type="submission" date="2021-04" db="EMBL/GenBank/DDBJ databases">
        <authorList>
            <person name="Gilroy R."/>
        </authorList>
    </citation>
    <scope>NUCLEOTIDE SEQUENCE</scope>
    <source>
        <strain evidence="5">ChiHjej12B11-16260</strain>
    </source>
</reference>
<dbReference type="Pfam" id="PF00004">
    <property type="entry name" value="AAA"/>
    <property type="match status" value="2"/>
</dbReference>
<dbReference type="Gene3D" id="3.40.50.300">
    <property type="entry name" value="P-loop containing nucleotide triphosphate hydrolases"/>
    <property type="match status" value="3"/>
</dbReference>
<dbReference type="Gene3D" id="1.10.8.60">
    <property type="match status" value="2"/>
</dbReference>
<dbReference type="InterPro" id="IPR003959">
    <property type="entry name" value="ATPase_AAA_core"/>
</dbReference>
<dbReference type="GO" id="GO:0016887">
    <property type="term" value="F:ATP hydrolysis activity"/>
    <property type="evidence" value="ECO:0007669"/>
    <property type="project" value="InterPro"/>
</dbReference>